<dbReference type="Gene3D" id="3.80.10.10">
    <property type="entry name" value="Ribonuclease Inhibitor"/>
    <property type="match status" value="1"/>
</dbReference>
<protein>
    <recommendedName>
        <fullName evidence="2">Disease resistance protein At4g27190-like leucine-rich repeats domain-containing protein</fullName>
    </recommendedName>
</protein>
<dbReference type="InterPro" id="IPR050905">
    <property type="entry name" value="Plant_NBS-LRR"/>
</dbReference>
<evidence type="ECO:0000259" key="2">
    <source>
        <dbReference type="Pfam" id="PF23247"/>
    </source>
</evidence>
<organism evidence="3">
    <name type="scientific">Salix viminalis</name>
    <name type="common">Common osier</name>
    <name type="synonym">Basket willow</name>
    <dbReference type="NCBI Taxonomy" id="40686"/>
    <lineage>
        <taxon>Eukaryota</taxon>
        <taxon>Viridiplantae</taxon>
        <taxon>Streptophyta</taxon>
        <taxon>Embryophyta</taxon>
        <taxon>Tracheophyta</taxon>
        <taxon>Spermatophyta</taxon>
        <taxon>Magnoliopsida</taxon>
        <taxon>eudicotyledons</taxon>
        <taxon>Gunneridae</taxon>
        <taxon>Pentapetalae</taxon>
        <taxon>rosids</taxon>
        <taxon>fabids</taxon>
        <taxon>Malpighiales</taxon>
        <taxon>Salicaceae</taxon>
        <taxon>Saliceae</taxon>
        <taxon>Salix</taxon>
    </lineage>
</organism>
<sequence>MEILFPSSWSSLTNLKSINVEDCGKMEEIIGGTRSDEEGVMGEESSEFKLPELRELTLKSLPELKSICSSKLICDSLQKIDVSNCNSMEILVPSSWSCPVNLEEINVGYCEKMEEIIGGTRSDEEWVMGEESISSEFKLPKLIGLHLRE</sequence>
<dbReference type="EMBL" id="CAADRP010000225">
    <property type="protein sequence ID" value="VFU25479.1"/>
    <property type="molecule type" value="Genomic_DNA"/>
</dbReference>
<dbReference type="Pfam" id="PF23247">
    <property type="entry name" value="LRR_RPS2"/>
    <property type="match status" value="1"/>
</dbReference>
<name>A0A6N2KD37_SALVM</name>
<feature type="domain" description="Disease resistance protein At4g27190-like leucine-rich repeats" evidence="2">
    <location>
        <begin position="3"/>
        <end position="95"/>
    </location>
</feature>
<dbReference type="PANTHER" id="PTHR33463">
    <property type="entry name" value="NB-ARC DOMAIN-CONTAINING PROTEIN-RELATED"/>
    <property type="match status" value="1"/>
</dbReference>
<evidence type="ECO:0000313" key="3">
    <source>
        <dbReference type="EMBL" id="VFU25479.1"/>
    </source>
</evidence>
<proteinExistence type="predicted"/>
<evidence type="ECO:0000256" key="1">
    <source>
        <dbReference type="ARBA" id="ARBA00022821"/>
    </source>
</evidence>
<dbReference type="AlphaFoldDB" id="A0A6N2KD37"/>
<dbReference type="InterPro" id="IPR057135">
    <property type="entry name" value="At4g27190-like_LRR"/>
</dbReference>
<reference evidence="3" key="1">
    <citation type="submission" date="2019-03" db="EMBL/GenBank/DDBJ databases">
        <authorList>
            <person name="Mank J."/>
            <person name="Almeida P."/>
        </authorList>
    </citation>
    <scope>NUCLEOTIDE SEQUENCE</scope>
    <source>
        <strain evidence="3">78183</strain>
    </source>
</reference>
<dbReference type="PANTHER" id="PTHR33463:SF187">
    <property type="entry name" value="AND NB-ARC DOMAIN DISEASE RESISTANCE PROTEIN, PUTATIVE-RELATED"/>
    <property type="match status" value="1"/>
</dbReference>
<dbReference type="SUPFAM" id="SSF52047">
    <property type="entry name" value="RNI-like"/>
    <property type="match status" value="1"/>
</dbReference>
<gene>
    <name evidence="3" type="ORF">SVIM_LOCUS60222</name>
</gene>
<dbReference type="InterPro" id="IPR032675">
    <property type="entry name" value="LRR_dom_sf"/>
</dbReference>
<keyword evidence="1" id="KW-0611">Plant defense</keyword>
<accession>A0A6N2KD37</accession>